<dbReference type="GO" id="GO:0003735">
    <property type="term" value="F:structural constituent of ribosome"/>
    <property type="evidence" value="ECO:0007669"/>
    <property type="project" value="InterPro"/>
</dbReference>
<dbReference type="GO" id="GO:0006412">
    <property type="term" value="P:translation"/>
    <property type="evidence" value="ECO:0007669"/>
    <property type="project" value="InterPro"/>
</dbReference>
<dbReference type="InterPro" id="IPR005878">
    <property type="entry name" value="Ribosom_uL1_bac-type"/>
</dbReference>
<dbReference type="Pfam" id="PF00687">
    <property type="entry name" value="Ribosomal_L1"/>
    <property type="match status" value="1"/>
</dbReference>
<dbReference type="HAMAP" id="MF_01318_B">
    <property type="entry name" value="Ribosomal_uL1_B"/>
    <property type="match status" value="1"/>
</dbReference>
<keyword evidence="3" id="KW-0694">RNA-binding</keyword>
<protein>
    <submittedName>
        <fullName evidence="6">LSU ribosomal protein L1p (L10Ae)</fullName>
    </submittedName>
</protein>
<dbReference type="FunFam" id="3.40.50.790:FF:000001">
    <property type="entry name" value="50S ribosomal protein L1"/>
    <property type="match status" value="1"/>
</dbReference>
<evidence type="ECO:0000256" key="2">
    <source>
        <dbReference type="ARBA" id="ARBA00022730"/>
    </source>
</evidence>
<dbReference type="GO" id="GO:0019843">
    <property type="term" value="F:rRNA binding"/>
    <property type="evidence" value="ECO:0007669"/>
    <property type="project" value="UniProtKB-KW"/>
</dbReference>
<dbReference type="InterPro" id="IPR016095">
    <property type="entry name" value="Ribosomal_uL1_3-a/b-sand"/>
</dbReference>
<dbReference type="NCBIfam" id="TIGR01169">
    <property type="entry name" value="rplA_bact"/>
    <property type="match status" value="1"/>
</dbReference>
<keyword evidence="2" id="KW-0699">rRNA-binding</keyword>
<reference evidence="6" key="1">
    <citation type="submission" date="2018-06" db="EMBL/GenBank/DDBJ databases">
        <authorList>
            <person name="Zhirakovskaya E."/>
        </authorList>
    </citation>
    <scope>NUCLEOTIDE SEQUENCE</scope>
</reference>
<name>A0A3B0SW12_9ZZZZ</name>
<evidence type="ECO:0000256" key="1">
    <source>
        <dbReference type="ARBA" id="ARBA00010531"/>
    </source>
</evidence>
<evidence type="ECO:0000256" key="4">
    <source>
        <dbReference type="ARBA" id="ARBA00022980"/>
    </source>
</evidence>
<evidence type="ECO:0000256" key="3">
    <source>
        <dbReference type="ARBA" id="ARBA00022884"/>
    </source>
</evidence>
<dbReference type="EMBL" id="UOEI01000627">
    <property type="protein sequence ID" value="VAW08680.1"/>
    <property type="molecule type" value="Genomic_DNA"/>
</dbReference>
<dbReference type="Gene3D" id="3.30.190.20">
    <property type="match status" value="1"/>
</dbReference>
<dbReference type="InterPro" id="IPR002143">
    <property type="entry name" value="Ribosomal_uL1"/>
</dbReference>
<dbReference type="AlphaFoldDB" id="A0A3B0SW12"/>
<dbReference type="PANTHER" id="PTHR36427">
    <property type="entry name" value="54S RIBOSOMAL PROTEIN L1, MITOCHONDRIAL"/>
    <property type="match status" value="1"/>
</dbReference>
<organism evidence="6">
    <name type="scientific">hydrothermal vent metagenome</name>
    <dbReference type="NCBI Taxonomy" id="652676"/>
    <lineage>
        <taxon>unclassified sequences</taxon>
        <taxon>metagenomes</taxon>
        <taxon>ecological metagenomes</taxon>
    </lineage>
</organism>
<evidence type="ECO:0000256" key="5">
    <source>
        <dbReference type="ARBA" id="ARBA00023274"/>
    </source>
</evidence>
<dbReference type="InterPro" id="IPR023673">
    <property type="entry name" value="Ribosomal_uL1_CS"/>
</dbReference>
<evidence type="ECO:0000313" key="6">
    <source>
        <dbReference type="EMBL" id="VAW08680.1"/>
    </source>
</evidence>
<dbReference type="InterPro" id="IPR028364">
    <property type="entry name" value="Ribosomal_uL1/biogenesis"/>
</dbReference>
<dbReference type="PANTHER" id="PTHR36427:SF3">
    <property type="entry name" value="LARGE RIBOSOMAL SUBUNIT PROTEIN UL1M"/>
    <property type="match status" value="1"/>
</dbReference>
<dbReference type="PROSITE" id="PS01199">
    <property type="entry name" value="RIBOSOMAL_L1"/>
    <property type="match status" value="1"/>
</dbReference>
<proteinExistence type="inferred from homology"/>
<dbReference type="CDD" id="cd00403">
    <property type="entry name" value="Ribosomal_L1"/>
    <property type="match status" value="1"/>
</dbReference>
<gene>
    <name evidence="6" type="ORF">MNBD_ACTINO01-1295</name>
</gene>
<dbReference type="SUPFAM" id="SSF56808">
    <property type="entry name" value="Ribosomal protein L1"/>
    <property type="match status" value="1"/>
</dbReference>
<sequence>MGISKNRADVLRRYDPEALYNPVDAVGLVKTLANAKFDESVDIAFQLGIDPRQADQIVRGTVSLPHGTGKTVKVVVFANDQAAEAEEAGADVVGGKDLADEISSGKMALDWDVTIASPDMMPVVGKLGQLLGPRGLMPNPKSGTVTTDIGKTVAAFKAGRVEYRNDRYGNVHIPVGRVSFTEEELTDNVVAIGDEIQRSKPASSKGRFINKVALSSTMGPGIKIDPSALADIIKERR</sequence>
<dbReference type="Gene3D" id="3.40.50.790">
    <property type="match status" value="1"/>
</dbReference>
<dbReference type="PIRSF" id="PIRSF002155">
    <property type="entry name" value="Ribosomal_L1"/>
    <property type="match status" value="1"/>
</dbReference>
<comment type="similarity">
    <text evidence="1">Belongs to the universal ribosomal protein uL1 family.</text>
</comment>
<dbReference type="InterPro" id="IPR023674">
    <property type="entry name" value="Ribosomal_uL1-like"/>
</dbReference>
<dbReference type="GO" id="GO:0015934">
    <property type="term" value="C:large ribosomal subunit"/>
    <property type="evidence" value="ECO:0007669"/>
    <property type="project" value="InterPro"/>
</dbReference>
<keyword evidence="5" id="KW-0687">Ribonucleoprotein</keyword>
<accession>A0A3B0SW12</accession>
<keyword evidence="4 6" id="KW-0689">Ribosomal protein</keyword>